<accession>A0A645AYN8</accession>
<dbReference type="EMBL" id="VSSQ01016669">
    <property type="protein sequence ID" value="MPM58249.1"/>
    <property type="molecule type" value="Genomic_DNA"/>
</dbReference>
<comment type="caution">
    <text evidence="1">The sequence shown here is derived from an EMBL/GenBank/DDBJ whole genome shotgun (WGS) entry which is preliminary data.</text>
</comment>
<proteinExistence type="predicted"/>
<dbReference type="AlphaFoldDB" id="A0A645AYN8"/>
<sequence>MQMVRQSHIDGVALRIVHYFFVVRVYFPDAVCVCQALHFRALRFDAEHADQFRIRQVLRHRQEIHDDLSRS</sequence>
<organism evidence="1">
    <name type="scientific">bioreactor metagenome</name>
    <dbReference type="NCBI Taxonomy" id="1076179"/>
    <lineage>
        <taxon>unclassified sequences</taxon>
        <taxon>metagenomes</taxon>
        <taxon>ecological metagenomes</taxon>
    </lineage>
</organism>
<gene>
    <name evidence="1" type="ORF">SDC9_105080</name>
</gene>
<reference evidence="1" key="1">
    <citation type="submission" date="2019-08" db="EMBL/GenBank/DDBJ databases">
        <authorList>
            <person name="Kucharzyk K."/>
            <person name="Murdoch R.W."/>
            <person name="Higgins S."/>
            <person name="Loffler F."/>
        </authorList>
    </citation>
    <scope>NUCLEOTIDE SEQUENCE</scope>
</reference>
<evidence type="ECO:0000313" key="1">
    <source>
        <dbReference type="EMBL" id="MPM58249.1"/>
    </source>
</evidence>
<protein>
    <submittedName>
        <fullName evidence="1">Uncharacterized protein</fullName>
    </submittedName>
</protein>
<name>A0A645AYN8_9ZZZZ</name>